<reference evidence="3" key="1">
    <citation type="journal article" date="2012" name="Nature">
        <title>A physical, genetic and functional sequence assembly of the barley genome.</title>
        <authorList>
            <consortium name="The International Barley Genome Sequencing Consortium"/>
            <person name="Mayer K.F."/>
            <person name="Waugh R."/>
            <person name="Brown J.W."/>
            <person name="Schulman A."/>
            <person name="Langridge P."/>
            <person name="Platzer M."/>
            <person name="Fincher G.B."/>
            <person name="Muehlbauer G.J."/>
            <person name="Sato K."/>
            <person name="Close T.J."/>
            <person name="Wise R.P."/>
            <person name="Stein N."/>
        </authorList>
    </citation>
    <scope>NUCLEOTIDE SEQUENCE [LARGE SCALE GENOMIC DNA]</scope>
    <source>
        <strain evidence="3">cv. Morex</strain>
    </source>
</reference>
<dbReference type="SUPFAM" id="SSF56672">
    <property type="entry name" value="DNA/RNA polymerases"/>
    <property type="match status" value="1"/>
</dbReference>
<reference evidence="2" key="2">
    <citation type="submission" date="2020-10" db="EMBL/GenBank/DDBJ databases">
        <authorList>
            <person name="Scholz U."/>
            <person name="Mascher M."/>
            <person name="Fiebig A."/>
        </authorList>
    </citation>
    <scope>NUCLEOTIDE SEQUENCE [LARGE SCALE GENOMIC DNA]</scope>
    <source>
        <strain evidence="2">cv. Morex</strain>
    </source>
</reference>
<dbReference type="InterPro" id="IPR052343">
    <property type="entry name" value="Retrotransposon-Effector_Assoc"/>
</dbReference>
<dbReference type="Proteomes" id="UP000011116">
    <property type="component" value="Chromosome 5H"/>
</dbReference>
<evidence type="ECO:0000313" key="2">
    <source>
        <dbReference type="EnsemblPlants" id="HORVU.MOREX.r3.5HG0469910.1.CDS1"/>
    </source>
</evidence>
<name>A0A8I6YFT0_HORVV</name>
<evidence type="ECO:0000313" key="3">
    <source>
        <dbReference type="Proteomes" id="UP000011116"/>
    </source>
</evidence>
<dbReference type="AlphaFoldDB" id="A0A8I6YFT0"/>
<accession>A0A8I6YFT0</accession>
<dbReference type="InterPro" id="IPR000477">
    <property type="entry name" value="RT_dom"/>
</dbReference>
<dbReference type="SMR" id="A0A8I6YFT0"/>
<dbReference type="PROSITE" id="PS50878">
    <property type="entry name" value="RT_POL"/>
    <property type="match status" value="1"/>
</dbReference>
<dbReference type="InterPro" id="IPR043502">
    <property type="entry name" value="DNA/RNA_pol_sf"/>
</dbReference>
<organism evidence="2 3">
    <name type="scientific">Hordeum vulgare subsp. vulgare</name>
    <name type="common">Domesticated barley</name>
    <dbReference type="NCBI Taxonomy" id="112509"/>
    <lineage>
        <taxon>Eukaryota</taxon>
        <taxon>Viridiplantae</taxon>
        <taxon>Streptophyta</taxon>
        <taxon>Embryophyta</taxon>
        <taxon>Tracheophyta</taxon>
        <taxon>Spermatophyta</taxon>
        <taxon>Magnoliopsida</taxon>
        <taxon>Liliopsida</taxon>
        <taxon>Poales</taxon>
        <taxon>Poaceae</taxon>
        <taxon>BOP clade</taxon>
        <taxon>Pooideae</taxon>
        <taxon>Triticodae</taxon>
        <taxon>Triticeae</taxon>
        <taxon>Hordeinae</taxon>
        <taxon>Hordeum</taxon>
    </lineage>
</organism>
<protein>
    <recommendedName>
        <fullName evidence="1">Reverse transcriptase domain-containing protein</fullName>
    </recommendedName>
</protein>
<dbReference type="PANTHER" id="PTHR46890">
    <property type="entry name" value="NON-LTR RETROLELEMENT REVERSE TRANSCRIPTASE-LIKE PROTEIN-RELATED"/>
    <property type="match status" value="1"/>
</dbReference>
<dbReference type="Gramene" id="HORVU.MOREX.r3.5HG0469910.1">
    <property type="protein sequence ID" value="HORVU.MOREX.r3.5HG0469910.1.CDS1"/>
    <property type="gene ID" value="HORVU.MOREX.r3.5HG0469910"/>
</dbReference>
<reference evidence="2" key="3">
    <citation type="submission" date="2022-01" db="UniProtKB">
        <authorList>
            <consortium name="EnsemblPlants"/>
        </authorList>
    </citation>
    <scope>IDENTIFICATION</scope>
    <source>
        <strain evidence="2">subsp. vulgare</strain>
    </source>
</reference>
<dbReference type="Pfam" id="PF00078">
    <property type="entry name" value="RVT_1"/>
    <property type="match status" value="1"/>
</dbReference>
<proteinExistence type="predicted"/>
<evidence type="ECO:0000259" key="1">
    <source>
        <dbReference type="PROSITE" id="PS50878"/>
    </source>
</evidence>
<sequence>MVASGLKLFLPDIISPTQSAFVRGRLITDNVLVAYECFHTIKRKKEGKEDLFAIKLDMHKAYDRVEWPFIKDIMIKLGFHENWVNFIMQCVSTFEYRTRFNTEEIGSFKPTRGLRQGYPMSPYLFILCTEVLTALLTQAEETGGISGVKVCRDAPPVTNLLFGDDSLILM</sequence>
<dbReference type="EnsemblPlants" id="HORVU.MOREX.r3.5HG0469910.1">
    <property type="protein sequence ID" value="HORVU.MOREX.r3.5HG0469910.1.CDS1"/>
    <property type="gene ID" value="HORVU.MOREX.r3.5HG0469910"/>
</dbReference>
<keyword evidence="3" id="KW-1185">Reference proteome</keyword>
<dbReference type="PANTHER" id="PTHR46890:SF48">
    <property type="entry name" value="RNA-DIRECTED DNA POLYMERASE"/>
    <property type="match status" value="1"/>
</dbReference>
<feature type="domain" description="Reverse transcriptase" evidence="1">
    <location>
        <begin position="1"/>
        <end position="170"/>
    </location>
</feature>